<keyword evidence="4 5" id="KW-0472">Membrane</keyword>
<feature type="transmembrane region" description="Helical" evidence="5">
    <location>
        <begin position="215"/>
        <end position="236"/>
    </location>
</feature>
<dbReference type="GO" id="GO:0022857">
    <property type="term" value="F:transmembrane transporter activity"/>
    <property type="evidence" value="ECO:0007669"/>
    <property type="project" value="InterPro"/>
</dbReference>
<feature type="domain" description="Major facilitator superfamily (MFS) profile" evidence="6">
    <location>
        <begin position="21"/>
        <end position="477"/>
    </location>
</feature>
<feature type="transmembrane region" description="Helical" evidence="5">
    <location>
        <begin position="346"/>
        <end position="368"/>
    </location>
</feature>
<evidence type="ECO:0000256" key="5">
    <source>
        <dbReference type="SAM" id="Phobius"/>
    </source>
</evidence>
<evidence type="ECO:0000313" key="7">
    <source>
        <dbReference type="EMBL" id="OVZ87620.1"/>
    </source>
</evidence>
<evidence type="ECO:0000256" key="2">
    <source>
        <dbReference type="ARBA" id="ARBA00022692"/>
    </source>
</evidence>
<feature type="transmembrane region" description="Helical" evidence="5">
    <location>
        <begin position="174"/>
        <end position="195"/>
    </location>
</feature>
<reference evidence="7 8" key="1">
    <citation type="submission" date="2017-05" db="EMBL/GenBank/DDBJ databases">
        <title>Whole genome sequencing of Yersinia kristensenii.</title>
        <authorList>
            <person name="Campioni F."/>
        </authorList>
    </citation>
    <scope>NUCLEOTIDE SEQUENCE [LARGE SCALE GENOMIC DNA]</scope>
    <source>
        <strain evidence="7 8">CFSAN060536</strain>
    </source>
</reference>
<gene>
    <name evidence="7" type="ORF">CBW57_08550</name>
</gene>
<dbReference type="PRINTS" id="PR01036">
    <property type="entry name" value="TCRTETB"/>
</dbReference>
<feature type="transmembrane region" description="Helical" evidence="5">
    <location>
        <begin position="374"/>
        <end position="396"/>
    </location>
</feature>
<dbReference type="PANTHER" id="PTHR42718">
    <property type="entry name" value="MAJOR FACILITATOR SUPERFAMILY MULTIDRUG TRANSPORTER MFSC"/>
    <property type="match status" value="1"/>
</dbReference>
<dbReference type="PANTHER" id="PTHR42718:SF48">
    <property type="entry name" value="CONSERVED TWO-DOMAIN MEMBRANE PROTEIN-RELATED"/>
    <property type="match status" value="1"/>
</dbReference>
<accession>A0A209A4L2</accession>
<feature type="transmembrane region" description="Helical" evidence="5">
    <location>
        <begin position="283"/>
        <end position="306"/>
    </location>
</feature>
<comment type="subcellular location">
    <subcellularLocation>
        <location evidence="1">Membrane</location>
        <topology evidence="1">Multi-pass membrane protein</topology>
    </subcellularLocation>
</comment>
<feature type="transmembrane region" description="Helical" evidence="5">
    <location>
        <begin position="21"/>
        <end position="44"/>
    </location>
</feature>
<name>A0A209A4L2_YERIN</name>
<evidence type="ECO:0000256" key="3">
    <source>
        <dbReference type="ARBA" id="ARBA00022989"/>
    </source>
</evidence>
<dbReference type="AlphaFoldDB" id="A0A209A4L2"/>
<dbReference type="RefSeq" id="WP_050135390.1">
    <property type="nucleotide sequence ID" value="NZ_CBCPKE010000001.1"/>
</dbReference>
<feature type="transmembrane region" description="Helical" evidence="5">
    <location>
        <begin position="120"/>
        <end position="138"/>
    </location>
</feature>
<dbReference type="InterPro" id="IPR020846">
    <property type="entry name" value="MFS_dom"/>
</dbReference>
<evidence type="ECO:0000259" key="6">
    <source>
        <dbReference type="PROSITE" id="PS50850"/>
    </source>
</evidence>
<feature type="transmembrane region" description="Helical" evidence="5">
    <location>
        <begin position="454"/>
        <end position="472"/>
    </location>
</feature>
<dbReference type="Proteomes" id="UP000196440">
    <property type="component" value="Unassembled WGS sequence"/>
</dbReference>
<keyword evidence="2 5" id="KW-0812">Transmembrane</keyword>
<dbReference type="Gene3D" id="1.20.1720.10">
    <property type="entry name" value="Multidrug resistance protein D"/>
    <property type="match status" value="1"/>
</dbReference>
<proteinExistence type="predicted"/>
<organism evidence="7 8">
    <name type="scientific">Yersinia intermedia</name>
    <dbReference type="NCBI Taxonomy" id="631"/>
    <lineage>
        <taxon>Bacteria</taxon>
        <taxon>Pseudomonadati</taxon>
        <taxon>Pseudomonadota</taxon>
        <taxon>Gammaproteobacteria</taxon>
        <taxon>Enterobacterales</taxon>
        <taxon>Yersiniaceae</taxon>
        <taxon>Yersinia</taxon>
    </lineage>
</organism>
<sequence>MKINTENIDSDIIANSALSRIVISLSLPMLLSSLATSIANVGLPTLTLTFSASFQAVQWVVLAYLLAITTSAISIGRLGDITNKRRLLNTGIGLFTVASIGCALAPGIGVLIAARVLQGLGAATMMTLTLALVGEAVCKEKIGRTMGILGSVSAVGTALGPSVGGMLINEFGWPAMFLVNIPLGLLALFLLSRYLPAPSSLAIDNNGLRKSHGGFDPLGMLLLGLTLALYALAMTLGHGTFGTLNVVLLLGAVIGIGLFVRVEKNATFPLIQTAMLRHSRLRSALIVSALVTTIMMATLVVGPFYLSRAFAMSTQWVGLSMSAGPIVAALIGIPAGYLVDRLGAQMMVIIGLTAITTGAIALSMLGPVAGLPGYILPVCLITAGYAIFQAANNTLVIKSVGAQQRGIASGMLNLSRNLGLITGASVMGAIFAFASAQQDIQLSTVEHITQGMQFTYRIAALLGGAALAISAIHSKRKSNQ</sequence>
<evidence type="ECO:0000256" key="1">
    <source>
        <dbReference type="ARBA" id="ARBA00004141"/>
    </source>
</evidence>
<keyword evidence="3 5" id="KW-1133">Transmembrane helix</keyword>
<evidence type="ECO:0000256" key="4">
    <source>
        <dbReference type="ARBA" id="ARBA00023136"/>
    </source>
</evidence>
<feature type="transmembrane region" description="Helical" evidence="5">
    <location>
        <begin position="242"/>
        <end position="262"/>
    </location>
</feature>
<dbReference type="SUPFAM" id="SSF103473">
    <property type="entry name" value="MFS general substrate transporter"/>
    <property type="match status" value="1"/>
</dbReference>
<dbReference type="EMBL" id="NHOI01000010">
    <property type="protein sequence ID" value="OVZ87620.1"/>
    <property type="molecule type" value="Genomic_DNA"/>
</dbReference>
<protein>
    <submittedName>
        <fullName evidence="7">MFS transporter</fullName>
    </submittedName>
</protein>
<dbReference type="InterPro" id="IPR036259">
    <property type="entry name" value="MFS_trans_sf"/>
</dbReference>
<dbReference type="GO" id="GO:0016020">
    <property type="term" value="C:membrane"/>
    <property type="evidence" value="ECO:0007669"/>
    <property type="project" value="UniProtKB-SubCell"/>
</dbReference>
<dbReference type="Gene3D" id="1.20.1250.20">
    <property type="entry name" value="MFS general substrate transporter like domains"/>
    <property type="match status" value="1"/>
</dbReference>
<comment type="caution">
    <text evidence="7">The sequence shown here is derived from an EMBL/GenBank/DDBJ whole genome shotgun (WGS) entry which is preliminary data.</text>
</comment>
<feature type="transmembrane region" description="Helical" evidence="5">
    <location>
        <begin position="145"/>
        <end position="168"/>
    </location>
</feature>
<dbReference type="PROSITE" id="PS50850">
    <property type="entry name" value="MFS"/>
    <property type="match status" value="1"/>
</dbReference>
<feature type="transmembrane region" description="Helical" evidence="5">
    <location>
        <begin position="56"/>
        <end position="75"/>
    </location>
</feature>
<feature type="transmembrane region" description="Helical" evidence="5">
    <location>
        <begin position="87"/>
        <end position="114"/>
    </location>
</feature>
<feature type="transmembrane region" description="Helical" evidence="5">
    <location>
        <begin position="318"/>
        <end position="339"/>
    </location>
</feature>
<dbReference type="InterPro" id="IPR011701">
    <property type="entry name" value="MFS"/>
</dbReference>
<feature type="transmembrane region" description="Helical" evidence="5">
    <location>
        <begin position="417"/>
        <end position="434"/>
    </location>
</feature>
<dbReference type="CDD" id="cd17321">
    <property type="entry name" value="MFS_MMR_MDR_like"/>
    <property type="match status" value="1"/>
</dbReference>
<evidence type="ECO:0000313" key="8">
    <source>
        <dbReference type="Proteomes" id="UP000196440"/>
    </source>
</evidence>
<dbReference type="Pfam" id="PF07690">
    <property type="entry name" value="MFS_1"/>
    <property type="match status" value="1"/>
</dbReference>